<evidence type="ECO:0000256" key="4">
    <source>
        <dbReference type="ARBA" id="ARBA00022989"/>
    </source>
</evidence>
<evidence type="ECO:0000256" key="5">
    <source>
        <dbReference type="ARBA" id="ARBA00023136"/>
    </source>
</evidence>
<gene>
    <name evidence="7" type="ORF">THAOC_17005</name>
</gene>
<dbReference type="EMBL" id="AGNL01018930">
    <property type="protein sequence ID" value="EJK62379.1"/>
    <property type="molecule type" value="Genomic_DNA"/>
</dbReference>
<dbReference type="GO" id="GO:0022857">
    <property type="term" value="F:transmembrane transporter activity"/>
    <property type="evidence" value="ECO:0007669"/>
    <property type="project" value="UniProtKB-UniRule"/>
</dbReference>
<name>K0SBQ5_THAOC</name>
<evidence type="ECO:0000256" key="1">
    <source>
        <dbReference type="ARBA" id="ARBA00004141"/>
    </source>
</evidence>
<dbReference type="eggNOG" id="KOG1362">
    <property type="taxonomic scope" value="Eukaryota"/>
</dbReference>
<feature type="transmembrane region" description="Helical" evidence="6">
    <location>
        <begin position="255"/>
        <end position="276"/>
    </location>
</feature>
<feature type="transmembrane region" description="Helical" evidence="6">
    <location>
        <begin position="84"/>
        <end position="103"/>
    </location>
</feature>
<keyword evidence="3 6" id="KW-0812">Transmembrane</keyword>
<comment type="similarity">
    <text evidence="2 6">Belongs to the CTL (choline transporter-like) family.</text>
</comment>
<dbReference type="OMA" id="CRIAMAW"/>
<feature type="transmembrane region" description="Helical" evidence="6">
    <location>
        <begin position="15"/>
        <end position="40"/>
    </location>
</feature>
<proteinExistence type="inferred from homology"/>
<dbReference type="PANTHER" id="PTHR12385">
    <property type="entry name" value="CHOLINE TRANSPORTER-LIKE (SLC FAMILY 44)"/>
    <property type="match status" value="1"/>
</dbReference>
<dbReference type="PANTHER" id="PTHR12385:SF4">
    <property type="entry name" value="PROTEIN PNS1"/>
    <property type="match status" value="1"/>
</dbReference>
<feature type="transmembrane region" description="Helical" evidence="6">
    <location>
        <begin position="151"/>
        <end position="173"/>
    </location>
</feature>
<feature type="transmembrane region" description="Helical" evidence="6">
    <location>
        <begin position="348"/>
        <end position="371"/>
    </location>
</feature>
<keyword evidence="4 6" id="KW-1133">Transmembrane helix</keyword>
<evidence type="ECO:0000313" key="7">
    <source>
        <dbReference type="EMBL" id="EJK62379.1"/>
    </source>
</evidence>
<evidence type="ECO:0000313" key="8">
    <source>
        <dbReference type="Proteomes" id="UP000266841"/>
    </source>
</evidence>
<dbReference type="AlphaFoldDB" id="K0SBQ5"/>
<keyword evidence="8" id="KW-1185">Reference proteome</keyword>
<feature type="transmembrane region" description="Helical" evidence="6">
    <location>
        <begin position="386"/>
        <end position="407"/>
    </location>
</feature>
<organism evidence="7 8">
    <name type="scientific">Thalassiosira oceanica</name>
    <name type="common">Marine diatom</name>
    <dbReference type="NCBI Taxonomy" id="159749"/>
    <lineage>
        <taxon>Eukaryota</taxon>
        <taxon>Sar</taxon>
        <taxon>Stramenopiles</taxon>
        <taxon>Ochrophyta</taxon>
        <taxon>Bacillariophyta</taxon>
        <taxon>Coscinodiscophyceae</taxon>
        <taxon>Thalassiosirophycidae</taxon>
        <taxon>Thalassiosirales</taxon>
        <taxon>Thalassiosiraceae</taxon>
        <taxon>Thalassiosira</taxon>
    </lineage>
</organism>
<evidence type="ECO:0000256" key="6">
    <source>
        <dbReference type="RuleBase" id="RU368066"/>
    </source>
</evidence>
<dbReference type="Proteomes" id="UP000266841">
    <property type="component" value="Unassembled WGS sequence"/>
</dbReference>
<keyword evidence="5 6" id="KW-0472">Membrane</keyword>
<dbReference type="OrthoDB" id="44736at2759"/>
<evidence type="ECO:0000256" key="2">
    <source>
        <dbReference type="ARBA" id="ARBA00007168"/>
    </source>
</evidence>
<protein>
    <recommendedName>
        <fullName evidence="6">Choline transporter-like protein</fullName>
    </recommendedName>
</protein>
<dbReference type="GO" id="GO:0005886">
    <property type="term" value="C:plasma membrane"/>
    <property type="evidence" value="ECO:0007669"/>
    <property type="project" value="UniProtKB-SubCell"/>
</dbReference>
<comment type="subcellular location">
    <subcellularLocation>
        <location evidence="6">Cell membrane</location>
        <topology evidence="6">Multi-pass membrane protein</topology>
    </subcellularLocation>
    <subcellularLocation>
        <location evidence="1">Membrane</location>
        <topology evidence="1">Multi-pass membrane protein</topology>
    </subcellularLocation>
</comment>
<evidence type="ECO:0000256" key="3">
    <source>
        <dbReference type="ARBA" id="ARBA00022692"/>
    </source>
</evidence>
<accession>K0SBQ5</accession>
<feature type="transmembrane region" description="Helical" evidence="6">
    <location>
        <begin position="109"/>
        <end position="130"/>
    </location>
</feature>
<reference evidence="7 8" key="1">
    <citation type="journal article" date="2012" name="Genome Biol.">
        <title>Genome and low-iron response of an oceanic diatom adapted to chronic iron limitation.</title>
        <authorList>
            <person name="Lommer M."/>
            <person name="Specht M."/>
            <person name="Roy A.S."/>
            <person name="Kraemer L."/>
            <person name="Andreson R."/>
            <person name="Gutowska M.A."/>
            <person name="Wolf J."/>
            <person name="Bergner S.V."/>
            <person name="Schilhabel M.B."/>
            <person name="Klostermeier U.C."/>
            <person name="Beiko R.G."/>
            <person name="Rosenstiel P."/>
            <person name="Hippler M."/>
            <person name="Laroche J."/>
        </authorList>
    </citation>
    <scope>NUCLEOTIDE SEQUENCE [LARGE SCALE GENOMIC DNA]</scope>
    <source>
        <strain evidence="7 8">CCMP1005</strain>
    </source>
</reference>
<comment type="function">
    <text evidence="6">Choline transporter.</text>
</comment>
<feature type="transmembrane region" description="Helical" evidence="6">
    <location>
        <begin position="52"/>
        <end position="77"/>
    </location>
</feature>
<dbReference type="InterPro" id="IPR007603">
    <property type="entry name" value="Choline_transptr-like"/>
</dbReference>
<comment type="caution">
    <text evidence="7">The sequence shown here is derived from an EMBL/GenBank/DDBJ whole genome shotgun (WGS) entry which is preliminary data.</text>
</comment>
<dbReference type="Pfam" id="PF04515">
    <property type="entry name" value="Choline_transpo"/>
    <property type="match status" value="1"/>
</dbReference>
<sequence>MPLLLRKETRCRDPIFAFLLYGNVAAIVAVAGIYGTAAFNQSLDEATSGSNYIGYIIAAIILGIIALVLAGLTLPVLMCMPAALIKVSLVGMIILSGAMVVIAFMNGSIFGGIIGAIFFLVFLCYAKAVWSRIPFAAVNLLTACTAVRKNCGAIVIAYFMTALTFAWAVLWTISLMGVWEEVVTKNCVGTQSECLAQTSSVNYGYLFLLFLSLFFTEQVIQNTTHVIVAGTVGGWWFSNEGGCCSAGVMGSTIRALTTSFGSICFGSLLVAILQALKALANSARNNENQIAICIAECIIGCLESILEYFNKWAFVYVGLYGYSYIEAGKNVIQLFKNRGWEAIIADDLVGNVFFFLSLAVGLLCCAIGAAFNDKTQFFVEYAPAPGNVQATCAGIGFIMGLMLTSILMSTIASAVNTVIVCFAEGPAEFEANHPELSQKMRATWLEFYPSSGV</sequence>